<sequence length="350" mass="37192">MASSPKSSPLPLPLPPPSPPQNPPPQSPGNPTPPSPPPPQSPENPTPPSPPPPQSPENPTPPSPPPPQSPENPTPPSPPPPQSPENPTPPPPPPPLENPTPPSPPPFNHASPQPSPDNHSPRSSPPFSPSSLAIVLRSPDKPTTGPDQSPNSNNASSAVTIGSLLATTELTVAKAAANGGGSVKSGLLAPNPWKFKRDELRRLELGLRVSALVLCVISFSLVAADTVPGWAGDSFIRYQEYRYLLSVNVICFMYSAFQFTAEVHQTFTKRHFISRPIGYCFNLAMDQIFAYMLVSASSAATSQNYIWMSRFGGDKFTKIINASVSMSFLAFSCLAFSSVISAHHLFSSIS</sequence>
<evidence type="ECO:0000256" key="7">
    <source>
        <dbReference type="ARBA" id="ARBA00023136"/>
    </source>
</evidence>
<evidence type="ECO:0000256" key="3">
    <source>
        <dbReference type="ARBA" id="ARBA00011489"/>
    </source>
</evidence>
<proteinExistence type="inferred from homology"/>
<feature type="region of interest" description="Disordered" evidence="9">
    <location>
        <begin position="1"/>
        <end position="156"/>
    </location>
</feature>
<evidence type="ECO:0000256" key="8">
    <source>
        <dbReference type="RuleBase" id="RU361233"/>
    </source>
</evidence>
<accession>A0AAV8C2G0</accession>
<evidence type="ECO:0000256" key="5">
    <source>
        <dbReference type="ARBA" id="ARBA00022692"/>
    </source>
</evidence>
<protein>
    <recommendedName>
        <fullName evidence="8">CASP-like protein</fullName>
    </recommendedName>
</protein>
<dbReference type="Proteomes" id="UP001140206">
    <property type="component" value="Chromosome 5"/>
</dbReference>
<evidence type="ECO:0000256" key="9">
    <source>
        <dbReference type="SAM" id="MobiDB-lite"/>
    </source>
</evidence>
<keyword evidence="6 8" id="KW-1133">Transmembrane helix</keyword>
<organism evidence="11 12">
    <name type="scientific">Rhynchospora pubera</name>
    <dbReference type="NCBI Taxonomy" id="906938"/>
    <lineage>
        <taxon>Eukaryota</taxon>
        <taxon>Viridiplantae</taxon>
        <taxon>Streptophyta</taxon>
        <taxon>Embryophyta</taxon>
        <taxon>Tracheophyta</taxon>
        <taxon>Spermatophyta</taxon>
        <taxon>Magnoliopsida</taxon>
        <taxon>Liliopsida</taxon>
        <taxon>Poales</taxon>
        <taxon>Cyperaceae</taxon>
        <taxon>Cyperoideae</taxon>
        <taxon>Rhynchosporeae</taxon>
        <taxon>Rhynchospora</taxon>
    </lineage>
</organism>
<evidence type="ECO:0000256" key="2">
    <source>
        <dbReference type="ARBA" id="ARBA00007651"/>
    </source>
</evidence>
<dbReference type="PANTHER" id="PTHR33573">
    <property type="entry name" value="CASP-LIKE PROTEIN 4A4"/>
    <property type="match status" value="1"/>
</dbReference>
<dbReference type="InterPro" id="IPR006702">
    <property type="entry name" value="CASP_dom"/>
</dbReference>
<feature type="compositionally biased region" description="Polar residues" evidence="9">
    <location>
        <begin position="145"/>
        <end position="156"/>
    </location>
</feature>
<feature type="compositionally biased region" description="Pro residues" evidence="9">
    <location>
        <begin position="8"/>
        <end position="107"/>
    </location>
</feature>
<comment type="subunit">
    <text evidence="3 8">Homodimer and heterodimers.</text>
</comment>
<evidence type="ECO:0000259" key="10">
    <source>
        <dbReference type="Pfam" id="PF04535"/>
    </source>
</evidence>
<gene>
    <name evidence="11" type="ORF">LUZ62_083865</name>
</gene>
<keyword evidence="12" id="KW-1185">Reference proteome</keyword>
<keyword evidence="4 8" id="KW-1003">Cell membrane</keyword>
<dbReference type="Pfam" id="PF04535">
    <property type="entry name" value="CASP_dom"/>
    <property type="match status" value="1"/>
</dbReference>
<name>A0AAV8C2G0_9POAL</name>
<keyword evidence="5 8" id="KW-0812">Transmembrane</keyword>
<evidence type="ECO:0000313" key="12">
    <source>
        <dbReference type="Proteomes" id="UP001140206"/>
    </source>
</evidence>
<reference evidence="11" key="1">
    <citation type="submission" date="2022-08" db="EMBL/GenBank/DDBJ databases">
        <authorList>
            <person name="Marques A."/>
        </authorList>
    </citation>
    <scope>NUCLEOTIDE SEQUENCE</scope>
    <source>
        <strain evidence="11">RhyPub2mFocal</strain>
        <tissue evidence="11">Leaves</tissue>
    </source>
</reference>
<evidence type="ECO:0000256" key="6">
    <source>
        <dbReference type="ARBA" id="ARBA00022989"/>
    </source>
</evidence>
<feature type="transmembrane region" description="Helical" evidence="8">
    <location>
        <begin position="243"/>
        <end position="267"/>
    </location>
</feature>
<comment type="similarity">
    <text evidence="2 8">Belongs to the Casparian strip membrane proteins (CASP) family.</text>
</comment>
<feature type="transmembrane region" description="Helical" evidence="8">
    <location>
        <begin position="205"/>
        <end position="223"/>
    </location>
</feature>
<dbReference type="PANTHER" id="PTHR33573:SF50">
    <property type="entry name" value="CASP-LIKE PROTEIN 4A3"/>
    <property type="match status" value="1"/>
</dbReference>
<evidence type="ECO:0000313" key="11">
    <source>
        <dbReference type="EMBL" id="KAJ4749460.1"/>
    </source>
</evidence>
<dbReference type="GO" id="GO:0005886">
    <property type="term" value="C:plasma membrane"/>
    <property type="evidence" value="ECO:0007669"/>
    <property type="project" value="UniProtKB-SubCell"/>
</dbReference>
<feature type="domain" description="Casparian strip membrane protein" evidence="10">
    <location>
        <begin position="199"/>
        <end position="332"/>
    </location>
</feature>
<dbReference type="AlphaFoldDB" id="A0AAV8C2G0"/>
<comment type="caution">
    <text evidence="11">The sequence shown here is derived from an EMBL/GenBank/DDBJ whole genome shotgun (WGS) entry which is preliminary data.</text>
</comment>
<feature type="transmembrane region" description="Helical" evidence="8">
    <location>
        <begin position="319"/>
        <end position="346"/>
    </location>
</feature>
<evidence type="ECO:0000256" key="4">
    <source>
        <dbReference type="ARBA" id="ARBA00022475"/>
    </source>
</evidence>
<keyword evidence="7 8" id="KW-0472">Membrane</keyword>
<comment type="subcellular location">
    <subcellularLocation>
        <location evidence="1 8">Cell membrane</location>
        <topology evidence="1 8">Multi-pass membrane protein</topology>
    </subcellularLocation>
</comment>
<feature type="transmembrane region" description="Helical" evidence="8">
    <location>
        <begin position="288"/>
        <end position="307"/>
    </location>
</feature>
<evidence type="ECO:0000256" key="1">
    <source>
        <dbReference type="ARBA" id="ARBA00004651"/>
    </source>
</evidence>
<dbReference type="EMBL" id="JAMFTS010000005">
    <property type="protein sequence ID" value="KAJ4749460.1"/>
    <property type="molecule type" value="Genomic_DNA"/>
</dbReference>